<dbReference type="STRING" id="687842.ASU31_26910"/>
<dbReference type="PANTHER" id="PTHR33608:SF7">
    <property type="entry name" value="DUF58 DOMAIN-CONTAINING PROTEIN"/>
    <property type="match status" value="1"/>
</dbReference>
<dbReference type="RefSeq" id="WP_057935318.1">
    <property type="nucleotide sequence ID" value="NZ_LMZQ01000075.1"/>
</dbReference>
<reference evidence="2 3" key="1">
    <citation type="submission" date="2015-11" db="EMBL/GenBank/DDBJ databases">
        <title>Sequence of Pedobacter ginsenosidimutans.</title>
        <authorList>
            <person name="Carson E."/>
            <person name="Keyser V."/>
            <person name="Newman J."/>
            <person name="Miller J."/>
        </authorList>
    </citation>
    <scope>NUCLEOTIDE SEQUENCE [LARGE SCALE GENOMIC DNA]</scope>
    <source>
        <strain evidence="2 3">KACC 14530</strain>
    </source>
</reference>
<dbReference type="InterPro" id="IPR002881">
    <property type="entry name" value="DUF58"/>
</dbReference>
<gene>
    <name evidence="2" type="ORF">ASU31_26910</name>
</gene>
<accession>A0A0T5VGL4</accession>
<evidence type="ECO:0000313" key="2">
    <source>
        <dbReference type="EMBL" id="KRT12998.1"/>
    </source>
</evidence>
<evidence type="ECO:0000259" key="1">
    <source>
        <dbReference type="Pfam" id="PF01882"/>
    </source>
</evidence>
<sequence length="295" mass="34147">MSKLLDPKVLMAIKDLSLSAKMTIDGFMNGINKSTVKGPGLEFSQYRSYQPGDDLRSLDWKMFARSDRYYIRESEVETNIAVRILIDASASMNHSDGDFTKIDYAKYLGASLAYLANLQGDAIGLYVLKNSGIFSMSPKQDYQHLARLFYQLEQINPDGKFTKPIHYKELFAGAQKRELLIFVTDLYQTDDEIIKLLDTLNTLRHEIVVFHVLSRNELDLDFKGYSTFEDLETGETIQIDQTKARANYKNKLNAYLEETRIKLLDRRIFYRTICTDEPLDQALRDFLKQRSKLRI</sequence>
<proteinExistence type="predicted"/>
<protein>
    <recommendedName>
        <fullName evidence="1">DUF58 domain-containing protein</fullName>
    </recommendedName>
</protein>
<keyword evidence="3" id="KW-1185">Reference proteome</keyword>
<dbReference type="Gene3D" id="3.40.50.410">
    <property type="entry name" value="von Willebrand factor, type A domain"/>
    <property type="match status" value="1"/>
</dbReference>
<dbReference type="EMBL" id="LMZQ01000075">
    <property type="protein sequence ID" value="KRT12998.1"/>
    <property type="molecule type" value="Genomic_DNA"/>
</dbReference>
<comment type="caution">
    <text evidence="2">The sequence shown here is derived from an EMBL/GenBank/DDBJ whole genome shotgun (WGS) entry which is preliminary data.</text>
</comment>
<organism evidence="2 3">
    <name type="scientific">Pedobacter ginsenosidimutans</name>
    <dbReference type="NCBI Taxonomy" id="687842"/>
    <lineage>
        <taxon>Bacteria</taxon>
        <taxon>Pseudomonadati</taxon>
        <taxon>Bacteroidota</taxon>
        <taxon>Sphingobacteriia</taxon>
        <taxon>Sphingobacteriales</taxon>
        <taxon>Sphingobacteriaceae</taxon>
        <taxon>Pedobacter</taxon>
    </lineage>
</organism>
<dbReference type="InterPro" id="IPR036465">
    <property type="entry name" value="vWFA_dom_sf"/>
</dbReference>
<dbReference type="AlphaFoldDB" id="A0A0T5VGL4"/>
<dbReference type="PANTHER" id="PTHR33608">
    <property type="entry name" value="BLL2464 PROTEIN"/>
    <property type="match status" value="1"/>
</dbReference>
<name>A0A0T5VGL4_9SPHI</name>
<evidence type="ECO:0000313" key="3">
    <source>
        <dbReference type="Proteomes" id="UP000051950"/>
    </source>
</evidence>
<dbReference type="Pfam" id="PF01882">
    <property type="entry name" value="DUF58"/>
    <property type="match status" value="1"/>
</dbReference>
<feature type="domain" description="DUF58" evidence="1">
    <location>
        <begin position="45"/>
        <end position="251"/>
    </location>
</feature>
<dbReference type="SUPFAM" id="SSF53300">
    <property type="entry name" value="vWA-like"/>
    <property type="match status" value="1"/>
</dbReference>
<dbReference type="Proteomes" id="UP000051950">
    <property type="component" value="Unassembled WGS sequence"/>
</dbReference>